<comment type="caution">
    <text evidence="1">The sequence shown here is derived from an EMBL/GenBank/DDBJ whole genome shotgun (WGS) entry which is preliminary data.</text>
</comment>
<proteinExistence type="predicted"/>
<dbReference type="Pfam" id="PF08282">
    <property type="entry name" value="Hydrolase_3"/>
    <property type="match status" value="1"/>
</dbReference>
<name>A0ABW3EAA4_9LACO</name>
<keyword evidence="2" id="KW-1185">Reference proteome</keyword>
<dbReference type="CDD" id="cd07516">
    <property type="entry name" value="HAD_Pase"/>
    <property type="match status" value="1"/>
</dbReference>
<dbReference type="NCBIfam" id="TIGR01484">
    <property type="entry name" value="HAD-SF-IIB"/>
    <property type="match status" value="1"/>
</dbReference>
<accession>A0ABW3EAA4</accession>
<dbReference type="Proteomes" id="UP001597104">
    <property type="component" value="Unassembled WGS sequence"/>
</dbReference>
<dbReference type="PANTHER" id="PTHR10000">
    <property type="entry name" value="PHOSPHOSERINE PHOSPHATASE"/>
    <property type="match status" value="1"/>
</dbReference>
<sequence length="271" mass="29460">MSIHMIAFDLDGTLLNDAKELTPRTVATLRQLAAQQVQLILCTGRPINAIWPYLTQLALTGANNYVVTFNGALVQQVATKQILAQQSLNKAALAPLVDFAQTVAWPLDILDFEQVYPLTELPSSLYQQMNPKLKFVPQTFASLDANLKYSKAVVAADHQLLVAGQQQLPVTLQAAFNVASSRTNLLEFSPQTVTKATALDVLLQRFGWQRQHLMAFGDQLNDLSMLQAAGTGVAMVNGVAAIKAAADQVTTASNDDDGVARFLQAYFQLTV</sequence>
<dbReference type="SFLD" id="SFLDG01140">
    <property type="entry name" value="C2.B:_Phosphomannomutase_and_P"/>
    <property type="match status" value="1"/>
</dbReference>
<dbReference type="PANTHER" id="PTHR10000:SF8">
    <property type="entry name" value="HAD SUPERFAMILY HYDROLASE-LIKE, TYPE 3"/>
    <property type="match status" value="1"/>
</dbReference>
<dbReference type="PROSITE" id="PS01229">
    <property type="entry name" value="COF_2"/>
    <property type="match status" value="1"/>
</dbReference>
<keyword evidence="1" id="KW-0378">Hydrolase</keyword>
<dbReference type="RefSeq" id="WP_137636694.1">
    <property type="nucleotide sequence ID" value="NZ_BJDN01000002.1"/>
</dbReference>
<dbReference type="EMBL" id="JBHTIO010000001">
    <property type="protein sequence ID" value="MFD0896252.1"/>
    <property type="molecule type" value="Genomic_DNA"/>
</dbReference>
<evidence type="ECO:0000313" key="1">
    <source>
        <dbReference type="EMBL" id="MFD0896252.1"/>
    </source>
</evidence>
<dbReference type="InterPro" id="IPR023214">
    <property type="entry name" value="HAD_sf"/>
</dbReference>
<dbReference type="InterPro" id="IPR000150">
    <property type="entry name" value="Cof"/>
</dbReference>
<dbReference type="EC" id="3.1.3.-" evidence="1"/>
<dbReference type="Gene3D" id="3.30.1240.10">
    <property type="match status" value="1"/>
</dbReference>
<dbReference type="InterPro" id="IPR006379">
    <property type="entry name" value="HAD-SF_hydro_IIB"/>
</dbReference>
<dbReference type="InterPro" id="IPR036412">
    <property type="entry name" value="HAD-like_sf"/>
</dbReference>
<dbReference type="SUPFAM" id="SSF56784">
    <property type="entry name" value="HAD-like"/>
    <property type="match status" value="1"/>
</dbReference>
<dbReference type="SFLD" id="SFLDS00003">
    <property type="entry name" value="Haloacid_Dehalogenase"/>
    <property type="match status" value="1"/>
</dbReference>
<protein>
    <submittedName>
        <fullName evidence="1">Cof-type HAD-IIB family hydrolase</fullName>
        <ecNumber evidence="1">3.1.3.-</ecNumber>
    </submittedName>
</protein>
<organism evidence="1 2">
    <name type="scientific">Loigolactobacillus binensis</name>
    <dbReference type="NCBI Taxonomy" id="2559922"/>
    <lineage>
        <taxon>Bacteria</taxon>
        <taxon>Bacillati</taxon>
        <taxon>Bacillota</taxon>
        <taxon>Bacilli</taxon>
        <taxon>Lactobacillales</taxon>
        <taxon>Lactobacillaceae</taxon>
        <taxon>Loigolactobacillus</taxon>
    </lineage>
</organism>
<gene>
    <name evidence="1" type="ORF">ACFQZ7_00650</name>
</gene>
<dbReference type="Gene3D" id="3.40.50.1000">
    <property type="entry name" value="HAD superfamily/HAD-like"/>
    <property type="match status" value="1"/>
</dbReference>
<dbReference type="NCBIfam" id="TIGR00099">
    <property type="entry name" value="Cof-subfamily"/>
    <property type="match status" value="1"/>
</dbReference>
<reference evidence="2" key="1">
    <citation type="journal article" date="2019" name="Int. J. Syst. Evol. Microbiol.">
        <title>The Global Catalogue of Microorganisms (GCM) 10K type strain sequencing project: providing services to taxonomists for standard genome sequencing and annotation.</title>
        <authorList>
            <consortium name="The Broad Institute Genomics Platform"/>
            <consortium name="The Broad Institute Genome Sequencing Center for Infectious Disease"/>
            <person name="Wu L."/>
            <person name="Ma J."/>
        </authorList>
    </citation>
    <scope>NUCLEOTIDE SEQUENCE [LARGE SCALE GENOMIC DNA]</scope>
    <source>
        <strain evidence="2">CCM 8925</strain>
    </source>
</reference>
<evidence type="ECO:0000313" key="2">
    <source>
        <dbReference type="Proteomes" id="UP001597104"/>
    </source>
</evidence>
<dbReference type="GO" id="GO:0016787">
    <property type="term" value="F:hydrolase activity"/>
    <property type="evidence" value="ECO:0007669"/>
    <property type="project" value="UniProtKB-KW"/>
</dbReference>